<evidence type="ECO:0000313" key="2">
    <source>
        <dbReference type="EMBL" id="GEO02238.1"/>
    </source>
</evidence>
<dbReference type="EMBL" id="BJYR01000041">
    <property type="protein sequence ID" value="GEO02238.1"/>
    <property type="molecule type" value="Genomic_DNA"/>
</dbReference>
<dbReference type="Proteomes" id="UP000321464">
    <property type="component" value="Unassembled WGS sequence"/>
</dbReference>
<name>A0A512ARB0_9SPHN</name>
<proteinExistence type="predicted"/>
<gene>
    <name evidence="2" type="ORF">NSE01_40700</name>
</gene>
<feature type="domain" description="Metallo-beta-lactamase" evidence="1">
    <location>
        <begin position="69"/>
        <end position="177"/>
    </location>
</feature>
<evidence type="ECO:0000259" key="1">
    <source>
        <dbReference type="Pfam" id="PF00753"/>
    </source>
</evidence>
<dbReference type="InterPro" id="IPR052159">
    <property type="entry name" value="Competence_DNA_uptake"/>
</dbReference>
<accession>A0A512ARB0</accession>
<organism evidence="2 3">
    <name type="scientific">Novosphingobium sediminis</name>
    <dbReference type="NCBI Taxonomy" id="707214"/>
    <lineage>
        <taxon>Bacteria</taxon>
        <taxon>Pseudomonadati</taxon>
        <taxon>Pseudomonadota</taxon>
        <taxon>Alphaproteobacteria</taxon>
        <taxon>Sphingomonadales</taxon>
        <taxon>Sphingomonadaceae</taxon>
        <taxon>Novosphingobium</taxon>
    </lineage>
</organism>
<dbReference type="InterPro" id="IPR001279">
    <property type="entry name" value="Metallo-B-lactamas"/>
</dbReference>
<dbReference type="Pfam" id="PF00753">
    <property type="entry name" value="Lactamase_B"/>
    <property type="match status" value="1"/>
</dbReference>
<evidence type="ECO:0000313" key="3">
    <source>
        <dbReference type="Proteomes" id="UP000321464"/>
    </source>
</evidence>
<sequence length="420" mass="45663">MLDLVGSAFSRKLFVEQDTLLLQTEGEIGGGFAMSNRCLLRIVTFLLVTASPPALASPSELEIVNIRIGQGDATLVQGPADPHGKRITVLFDAGDDADYDGSRIIAAVLSKRRIRHIDYVVISHYDADHIGGVITDRSRHGVSFLYGRDGVPGSVGDDDNDGKAEWVGVPDQRPDPEEFGTGDDITVGTFVDRGDEENKDTPQYRRYVEIASAKGNRFSLDTQSKLNSFTIDLGGGASMVPLASSGRVRGAQSIVPNVDTENERSVSMLVTFNKFDFLVSGDLIGRKHGAEDAQVERAVGQRIANDSRIVDVLHVNHHGANNASDETFLELIRPTIAVISHGNVASYKHPNVNALARLEAARVYRIIQTKWGTTDVSLSNTAIKNIQAIYQGDVVISSDGEEYTVSTSRTYRADTNPRRP</sequence>
<dbReference type="AlphaFoldDB" id="A0A512ARB0"/>
<keyword evidence="3" id="KW-1185">Reference proteome</keyword>
<comment type="caution">
    <text evidence="2">The sequence shown here is derived from an EMBL/GenBank/DDBJ whole genome shotgun (WGS) entry which is preliminary data.</text>
</comment>
<dbReference type="Gene3D" id="3.60.15.10">
    <property type="entry name" value="Ribonuclease Z/Hydroxyacylglutathione hydrolase-like"/>
    <property type="match status" value="1"/>
</dbReference>
<dbReference type="PANTHER" id="PTHR30619:SF1">
    <property type="entry name" value="RECOMBINATION PROTEIN 2"/>
    <property type="match status" value="1"/>
</dbReference>
<dbReference type="PANTHER" id="PTHR30619">
    <property type="entry name" value="DNA INTERNALIZATION/COMPETENCE PROTEIN COMEC/REC2"/>
    <property type="match status" value="1"/>
</dbReference>
<protein>
    <recommendedName>
        <fullName evidence="1">Metallo-beta-lactamase domain-containing protein</fullName>
    </recommendedName>
</protein>
<reference evidence="2 3" key="1">
    <citation type="submission" date="2019-07" db="EMBL/GenBank/DDBJ databases">
        <title>Whole genome shotgun sequence of Novosphingobium sediminis NBRC 106119.</title>
        <authorList>
            <person name="Hosoyama A."/>
            <person name="Uohara A."/>
            <person name="Ohji S."/>
            <person name="Ichikawa N."/>
        </authorList>
    </citation>
    <scope>NUCLEOTIDE SEQUENCE [LARGE SCALE GENOMIC DNA]</scope>
    <source>
        <strain evidence="2 3">NBRC 106119</strain>
    </source>
</reference>
<dbReference type="InterPro" id="IPR036866">
    <property type="entry name" value="RibonucZ/Hydroxyglut_hydro"/>
</dbReference>
<dbReference type="SUPFAM" id="SSF56281">
    <property type="entry name" value="Metallo-hydrolase/oxidoreductase"/>
    <property type="match status" value="1"/>
</dbReference>